<evidence type="ECO:0000313" key="7">
    <source>
        <dbReference type="EMBL" id="KAJ6216316.1"/>
    </source>
</evidence>
<sequence>MKKQEYGSIEHDPLVYYIVGIVDIKSIMDNISGHDDHDGDDNEAEDAALATMRPHSTTIKCNNNINNNNNGTMNDETKYTNMEAAIDRVGNYNHETNDVRSRFNLRSSLSHVYSNWNVVSRLETTDTNNGDCQSSIPPVDGQNQWLQQLSMLSNEAILDVQVPYAHVANDLMPHPLLVECKRHEPNRTTCKTTGNQSRSCRRMCKNNRTNGPLSKEQQRRNACVRERTRMRDMNRAFDVLRQRLPYMKQHGKRISKIEALR</sequence>
<proteinExistence type="predicted"/>
<evidence type="ECO:0000259" key="6">
    <source>
        <dbReference type="PROSITE" id="PS50888"/>
    </source>
</evidence>
<accession>A0A9Q0LZV4</accession>
<evidence type="ECO:0000256" key="3">
    <source>
        <dbReference type="ARBA" id="ARBA00023125"/>
    </source>
</evidence>
<dbReference type="GO" id="GO:0001707">
    <property type="term" value="P:mesoderm formation"/>
    <property type="evidence" value="ECO:0007669"/>
    <property type="project" value="TreeGrafter"/>
</dbReference>
<evidence type="ECO:0000256" key="5">
    <source>
        <dbReference type="ARBA" id="ARBA00023242"/>
    </source>
</evidence>
<dbReference type="GO" id="GO:0000981">
    <property type="term" value="F:DNA-binding transcription factor activity, RNA polymerase II-specific"/>
    <property type="evidence" value="ECO:0007669"/>
    <property type="project" value="TreeGrafter"/>
</dbReference>
<evidence type="ECO:0000256" key="4">
    <source>
        <dbReference type="ARBA" id="ARBA00023163"/>
    </source>
</evidence>
<keyword evidence="3" id="KW-0238">DNA-binding</keyword>
<dbReference type="EMBL" id="JAPWDV010000003">
    <property type="protein sequence ID" value="KAJ6216316.1"/>
    <property type="molecule type" value="Genomic_DNA"/>
</dbReference>
<keyword evidence="4" id="KW-0804">Transcription</keyword>
<feature type="domain" description="BHLH" evidence="6">
    <location>
        <begin position="217"/>
        <end position="261"/>
    </location>
</feature>
<dbReference type="InterPro" id="IPR040259">
    <property type="entry name" value="Mesogenin/MesP"/>
</dbReference>
<dbReference type="Pfam" id="PF00010">
    <property type="entry name" value="HLH"/>
    <property type="match status" value="1"/>
</dbReference>
<dbReference type="GO" id="GO:0046983">
    <property type="term" value="F:protein dimerization activity"/>
    <property type="evidence" value="ECO:0007669"/>
    <property type="project" value="InterPro"/>
</dbReference>
<evidence type="ECO:0000256" key="1">
    <source>
        <dbReference type="ARBA" id="ARBA00022473"/>
    </source>
</evidence>
<keyword evidence="8" id="KW-1185">Reference proteome</keyword>
<keyword evidence="1" id="KW-0217">Developmental protein</keyword>
<dbReference type="GO" id="GO:0000978">
    <property type="term" value="F:RNA polymerase II cis-regulatory region sequence-specific DNA binding"/>
    <property type="evidence" value="ECO:0007669"/>
    <property type="project" value="TreeGrafter"/>
</dbReference>
<dbReference type="Proteomes" id="UP001142055">
    <property type="component" value="Chromosome 3"/>
</dbReference>
<organism evidence="7 8">
    <name type="scientific">Blomia tropicalis</name>
    <name type="common">Mite</name>
    <dbReference type="NCBI Taxonomy" id="40697"/>
    <lineage>
        <taxon>Eukaryota</taxon>
        <taxon>Metazoa</taxon>
        <taxon>Ecdysozoa</taxon>
        <taxon>Arthropoda</taxon>
        <taxon>Chelicerata</taxon>
        <taxon>Arachnida</taxon>
        <taxon>Acari</taxon>
        <taxon>Acariformes</taxon>
        <taxon>Sarcoptiformes</taxon>
        <taxon>Astigmata</taxon>
        <taxon>Glycyphagoidea</taxon>
        <taxon>Echimyopodidae</taxon>
        <taxon>Blomia</taxon>
    </lineage>
</organism>
<dbReference type="PROSITE" id="PS50888">
    <property type="entry name" value="BHLH"/>
    <property type="match status" value="1"/>
</dbReference>
<dbReference type="PANTHER" id="PTHR20937">
    <property type="entry name" value="IP14615P"/>
    <property type="match status" value="1"/>
</dbReference>
<comment type="caution">
    <text evidence="7">The sequence shown here is derived from an EMBL/GenBank/DDBJ whole genome shotgun (WGS) entry which is preliminary data.</text>
</comment>
<dbReference type="PANTHER" id="PTHR20937:SF3">
    <property type="entry name" value="IP14615P"/>
    <property type="match status" value="1"/>
</dbReference>
<evidence type="ECO:0000256" key="2">
    <source>
        <dbReference type="ARBA" id="ARBA00023015"/>
    </source>
</evidence>
<gene>
    <name evidence="7" type="ORF">RDWZM_007473</name>
</gene>
<dbReference type="InterPro" id="IPR036638">
    <property type="entry name" value="HLH_DNA-bd_sf"/>
</dbReference>
<dbReference type="SUPFAM" id="SSF47459">
    <property type="entry name" value="HLH, helix-loop-helix DNA-binding domain"/>
    <property type="match status" value="1"/>
</dbReference>
<name>A0A9Q0LZV4_BLOTA</name>
<dbReference type="InterPro" id="IPR011598">
    <property type="entry name" value="bHLH_dom"/>
</dbReference>
<protein>
    <recommendedName>
        <fullName evidence="6">BHLH domain-containing protein</fullName>
    </recommendedName>
</protein>
<evidence type="ECO:0000313" key="8">
    <source>
        <dbReference type="Proteomes" id="UP001142055"/>
    </source>
</evidence>
<dbReference type="Gene3D" id="4.10.280.10">
    <property type="entry name" value="Helix-loop-helix DNA-binding domain"/>
    <property type="match status" value="1"/>
</dbReference>
<dbReference type="GO" id="GO:0005634">
    <property type="term" value="C:nucleus"/>
    <property type="evidence" value="ECO:0007669"/>
    <property type="project" value="TreeGrafter"/>
</dbReference>
<reference evidence="7" key="1">
    <citation type="submission" date="2022-12" db="EMBL/GenBank/DDBJ databases">
        <title>Genome assemblies of Blomia tropicalis.</title>
        <authorList>
            <person name="Cui Y."/>
        </authorList>
    </citation>
    <scope>NUCLEOTIDE SEQUENCE</scope>
    <source>
        <tissue evidence="7">Adult mites</tissue>
    </source>
</reference>
<keyword evidence="2" id="KW-0805">Transcription regulation</keyword>
<keyword evidence="5" id="KW-0539">Nucleus</keyword>
<dbReference type="AlphaFoldDB" id="A0A9Q0LZV4"/>